<accession>A0A182NA56</accession>
<dbReference type="GO" id="GO:0004497">
    <property type="term" value="F:monooxygenase activity"/>
    <property type="evidence" value="ECO:0007669"/>
    <property type="project" value="UniProtKB-KW"/>
</dbReference>
<dbReference type="InterPro" id="IPR017972">
    <property type="entry name" value="Cyt_P450_CS"/>
</dbReference>
<comment type="similarity">
    <text evidence="2 9">Belongs to the cytochrome P450 family.</text>
</comment>
<dbReference type="GO" id="GO:0020037">
    <property type="term" value="F:heme binding"/>
    <property type="evidence" value="ECO:0007669"/>
    <property type="project" value="InterPro"/>
</dbReference>
<evidence type="ECO:0000256" key="8">
    <source>
        <dbReference type="PIRSR" id="PIRSR602401-1"/>
    </source>
</evidence>
<keyword evidence="7 9" id="KW-0503">Monooxygenase</keyword>
<evidence type="ECO:0000313" key="10">
    <source>
        <dbReference type="EnsemblMetazoa" id="ADIR004532-PA"/>
    </source>
</evidence>
<keyword evidence="6 8" id="KW-0408">Iron</keyword>
<dbReference type="AlphaFoldDB" id="A0A182NA56"/>
<feature type="binding site" description="axial binding residue" evidence="8">
    <location>
        <position position="438"/>
    </location>
    <ligand>
        <name>heme</name>
        <dbReference type="ChEBI" id="CHEBI:30413"/>
    </ligand>
    <ligandPart>
        <name>Fe</name>
        <dbReference type="ChEBI" id="CHEBI:18248"/>
    </ligandPart>
</feature>
<evidence type="ECO:0008006" key="12">
    <source>
        <dbReference type="Google" id="ProtNLM"/>
    </source>
</evidence>
<keyword evidence="4 8" id="KW-0479">Metal-binding</keyword>
<dbReference type="InterPro" id="IPR001128">
    <property type="entry name" value="Cyt_P450"/>
</dbReference>
<evidence type="ECO:0000256" key="6">
    <source>
        <dbReference type="ARBA" id="ARBA00023004"/>
    </source>
</evidence>
<dbReference type="Proteomes" id="UP000075884">
    <property type="component" value="Unassembled WGS sequence"/>
</dbReference>
<keyword evidence="3 8" id="KW-0349">Heme</keyword>
<dbReference type="PRINTS" id="PR00385">
    <property type="entry name" value="P450"/>
</dbReference>
<dbReference type="PANTHER" id="PTHR24291:SF187">
    <property type="entry name" value="CYTOCHROME P450 4AE1-RELATED"/>
    <property type="match status" value="1"/>
</dbReference>
<evidence type="ECO:0000256" key="2">
    <source>
        <dbReference type="ARBA" id="ARBA00010617"/>
    </source>
</evidence>
<dbReference type="CDD" id="cd20628">
    <property type="entry name" value="CYP4"/>
    <property type="match status" value="1"/>
</dbReference>
<name>A0A182NA56_9DIPT</name>
<keyword evidence="5 9" id="KW-0560">Oxidoreductase</keyword>
<dbReference type="EnsemblMetazoa" id="ADIR004532-RA">
    <property type="protein sequence ID" value="ADIR004532-PA"/>
    <property type="gene ID" value="ADIR004532"/>
</dbReference>
<dbReference type="STRING" id="7168.A0A182NA56"/>
<proteinExistence type="inferred from homology"/>
<dbReference type="GO" id="GO:0005506">
    <property type="term" value="F:iron ion binding"/>
    <property type="evidence" value="ECO:0007669"/>
    <property type="project" value="InterPro"/>
</dbReference>
<evidence type="ECO:0000256" key="5">
    <source>
        <dbReference type="ARBA" id="ARBA00023002"/>
    </source>
</evidence>
<evidence type="ECO:0000256" key="9">
    <source>
        <dbReference type="RuleBase" id="RU000461"/>
    </source>
</evidence>
<reference evidence="10" key="2">
    <citation type="submission" date="2020-05" db="UniProtKB">
        <authorList>
            <consortium name="EnsemblMetazoa"/>
        </authorList>
    </citation>
    <scope>IDENTIFICATION</scope>
    <source>
        <strain evidence="10">WRAIR2</strain>
    </source>
</reference>
<organism evidence="10 11">
    <name type="scientific">Anopheles dirus</name>
    <dbReference type="NCBI Taxonomy" id="7168"/>
    <lineage>
        <taxon>Eukaryota</taxon>
        <taxon>Metazoa</taxon>
        <taxon>Ecdysozoa</taxon>
        <taxon>Arthropoda</taxon>
        <taxon>Hexapoda</taxon>
        <taxon>Insecta</taxon>
        <taxon>Pterygota</taxon>
        <taxon>Neoptera</taxon>
        <taxon>Endopterygota</taxon>
        <taxon>Diptera</taxon>
        <taxon>Nematocera</taxon>
        <taxon>Culicoidea</taxon>
        <taxon>Culicidae</taxon>
        <taxon>Anophelinae</taxon>
        <taxon>Anopheles</taxon>
    </lineage>
</organism>
<dbReference type="PRINTS" id="PR00463">
    <property type="entry name" value="EP450I"/>
</dbReference>
<dbReference type="SUPFAM" id="SSF48264">
    <property type="entry name" value="Cytochrome P450"/>
    <property type="match status" value="1"/>
</dbReference>
<sequence length="493" mass="57055">MIAYALLIALCALFLRFVAFRYKVYRTVGHVPGPPANFLFGNTLELVRYDTQVFFEKLNEYFNRYGTIIKIDLLSKCWMVFSSPSDIERIISSNEFNRKSLDYGVLDEWLGNGILLDHGNSWFTNRRALTGAFHFKILDSYVPVFEEQADVLVQKLLDQAGARVDVFALVKLYTLDVILETSMGVRCRAQVEDSDYVRAVTNLTRITFWRMYNALGFSDFTFRLTKHYKTYRESIKVNRDFTTSVIKQRRAELLSSPPSTDAELKPEKGRLSLLDILLRSDITGRQFSDEEVYSQVNNFMFAGHDTTSSAITFILYACAKHPAVQQRVYEEIVTEIPDDQPVSQQRLTNLKYLEQVIKESLRMFPPVPYYSRHVDRDTTICGIPVQKGSSVVFGAYMMHHNPEYFPEPDQFRPERFEDGETKRNPYVYIPFSAGSRNCIGQKFALNELKTVLVKILRRCKVVLPDPEFVPKMKMELVLKPVNGMPLQFLDRHK</sequence>
<evidence type="ECO:0000256" key="4">
    <source>
        <dbReference type="ARBA" id="ARBA00022723"/>
    </source>
</evidence>
<dbReference type="InterPro" id="IPR036396">
    <property type="entry name" value="Cyt_P450_sf"/>
</dbReference>
<evidence type="ECO:0000256" key="3">
    <source>
        <dbReference type="ARBA" id="ARBA00022617"/>
    </source>
</evidence>
<dbReference type="PANTHER" id="PTHR24291">
    <property type="entry name" value="CYTOCHROME P450 FAMILY 4"/>
    <property type="match status" value="1"/>
</dbReference>
<dbReference type="Gene3D" id="1.10.630.10">
    <property type="entry name" value="Cytochrome P450"/>
    <property type="match status" value="1"/>
</dbReference>
<evidence type="ECO:0000256" key="7">
    <source>
        <dbReference type="ARBA" id="ARBA00023033"/>
    </source>
</evidence>
<keyword evidence="11" id="KW-1185">Reference proteome</keyword>
<dbReference type="InterPro" id="IPR002401">
    <property type="entry name" value="Cyt_P450_E_grp-I"/>
</dbReference>
<comment type="cofactor">
    <cofactor evidence="1 8">
        <name>heme</name>
        <dbReference type="ChEBI" id="CHEBI:30413"/>
    </cofactor>
</comment>
<evidence type="ECO:0000313" key="11">
    <source>
        <dbReference type="Proteomes" id="UP000075884"/>
    </source>
</evidence>
<dbReference type="GO" id="GO:0016705">
    <property type="term" value="F:oxidoreductase activity, acting on paired donors, with incorporation or reduction of molecular oxygen"/>
    <property type="evidence" value="ECO:0007669"/>
    <property type="project" value="InterPro"/>
</dbReference>
<dbReference type="Pfam" id="PF00067">
    <property type="entry name" value="p450"/>
    <property type="match status" value="1"/>
</dbReference>
<evidence type="ECO:0000256" key="1">
    <source>
        <dbReference type="ARBA" id="ARBA00001971"/>
    </source>
</evidence>
<dbReference type="PROSITE" id="PS00086">
    <property type="entry name" value="CYTOCHROME_P450"/>
    <property type="match status" value="1"/>
</dbReference>
<protein>
    <recommendedName>
        <fullName evidence="12">Cytochrome P450</fullName>
    </recommendedName>
</protein>
<dbReference type="InterPro" id="IPR050196">
    <property type="entry name" value="Cytochrome_P450_Monoox"/>
</dbReference>
<dbReference type="VEuPathDB" id="VectorBase:ADIR004532"/>
<reference evidence="11" key="1">
    <citation type="submission" date="2013-03" db="EMBL/GenBank/DDBJ databases">
        <title>The Genome Sequence of Anopheles dirus WRAIR2.</title>
        <authorList>
            <consortium name="The Broad Institute Genomics Platform"/>
            <person name="Neafsey D.E."/>
            <person name="Walton C."/>
            <person name="Walker B."/>
            <person name="Young S.K."/>
            <person name="Zeng Q."/>
            <person name="Gargeya S."/>
            <person name="Fitzgerald M."/>
            <person name="Haas B."/>
            <person name="Abouelleil A."/>
            <person name="Allen A.W."/>
            <person name="Alvarado L."/>
            <person name="Arachchi H.M."/>
            <person name="Berlin A.M."/>
            <person name="Chapman S.B."/>
            <person name="Gainer-Dewar J."/>
            <person name="Goldberg J."/>
            <person name="Griggs A."/>
            <person name="Gujja S."/>
            <person name="Hansen M."/>
            <person name="Howarth C."/>
            <person name="Imamovic A."/>
            <person name="Ireland A."/>
            <person name="Larimer J."/>
            <person name="McCowan C."/>
            <person name="Murphy C."/>
            <person name="Pearson M."/>
            <person name="Poon T.W."/>
            <person name="Priest M."/>
            <person name="Roberts A."/>
            <person name="Saif S."/>
            <person name="Shea T."/>
            <person name="Sisk P."/>
            <person name="Sykes S."/>
            <person name="Wortman J."/>
            <person name="Nusbaum C."/>
            <person name="Birren B."/>
        </authorList>
    </citation>
    <scope>NUCLEOTIDE SEQUENCE [LARGE SCALE GENOMIC DNA]</scope>
    <source>
        <strain evidence="11">WRAIR2</strain>
    </source>
</reference>